<dbReference type="Pfam" id="PF00578">
    <property type="entry name" value="AhpC-TSA"/>
    <property type="match status" value="1"/>
</dbReference>
<dbReference type="Pfam" id="PF10417">
    <property type="entry name" value="1-cysPrx_C"/>
    <property type="match status" value="1"/>
</dbReference>
<protein>
    <recommendedName>
        <fullName evidence="4">Alkyl hydroperoxide reductase C</fullName>
        <ecNumber evidence="3">1.11.1.26</ecNumber>
    </recommendedName>
    <alternativeName>
        <fullName evidence="10">Peroxiredoxin</fullName>
    </alternativeName>
</protein>
<evidence type="ECO:0000256" key="7">
    <source>
        <dbReference type="ARBA" id="ARBA00023002"/>
    </source>
</evidence>
<dbReference type="Gene3D" id="3.40.30.10">
    <property type="entry name" value="Glutaredoxin"/>
    <property type="match status" value="1"/>
</dbReference>
<evidence type="ECO:0000256" key="5">
    <source>
        <dbReference type="ARBA" id="ARBA00022559"/>
    </source>
</evidence>
<keyword evidence="7 13" id="KW-0560">Oxidoreductase</keyword>
<dbReference type="PIRSF" id="PIRSF000239">
    <property type="entry name" value="AHPC"/>
    <property type="match status" value="1"/>
</dbReference>
<dbReference type="EC" id="1.11.1.26" evidence="3"/>
<evidence type="ECO:0000259" key="12">
    <source>
        <dbReference type="PROSITE" id="PS51352"/>
    </source>
</evidence>
<accession>A0ABX1F7W9</accession>
<evidence type="ECO:0000256" key="6">
    <source>
        <dbReference type="ARBA" id="ARBA00022862"/>
    </source>
</evidence>
<dbReference type="InterPro" id="IPR036249">
    <property type="entry name" value="Thioredoxin-like_sf"/>
</dbReference>
<proteinExistence type="inferred from homology"/>
<comment type="similarity">
    <text evidence="9">Belongs to the peroxiredoxin family. Prx6 subfamily.</text>
</comment>
<dbReference type="CDD" id="cd03016">
    <property type="entry name" value="PRX_1cys"/>
    <property type="match status" value="1"/>
</dbReference>
<evidence type="ECO:0000256" key="10">
    <source>
        <dbReference type="ARBA" id="ARBA00032077"/>
    </source>
</evidence>
<evidence type="ECO:0000256" key="1">
    <source>
        <dbReference type="ARBA" id="ARBA00009796"/>
    </source>
</evidence>
<comment type="subunit">
    <text evidence="2">Homodimer; disulfide-linked, upon oxidation. 5 homodimers assemble to form a ring-like decamer.</text>
</comment>
<feature type="domain" description="Thioredoxin" evidence="12">
    <location>
        <begin position="2"/>
        <end position="158"/>
    </location>
</feature>
<dbReference type="PANTHER" id="PTHR10681">
    <property type="entry name" value="THIOREDOXIN PEROXIDASE"/>
    <property type="match status" value="1"/>
</dbReference>
<dbReference type="NCBIfam" id="NF009668">
    <property type="entry name" value="PRK13189.1"/>
    <property type="match status" value="1"/>
</dbReference>
<comment type="caution">
    <text evidence="13">The sequence shown here is derived from an EMBL/GenBank/DDBJ whole genome shotgun (WGS) entry which is preliminary data.</text>
</comment>
<dbReference type="InterPro" id="IPR045020">
    <property type="entry name" value="PRX_1cys"/>
</dbReference>
<evidence type="ECO:0000256" key="11">
    <source>
        <dbReference type="ARBA" id="ARBA00047572"/>
    </source>
</evidence>
<dbReference type="GO" id="GO:0004601">
    <property type="term" value="F:peroxidase activity"/>
    <property type="evidence" value="ECO:0007669"/>
    <property type="project" value="UniProtKB-KW"/>
</dbReference>
<evidence type="ECO:0000256" key="9">
    <source>
        <dbReference type="ARBA" id="ARBA00025719"/>
    </source>
</evidence>
<dbReference type="InterPro" id="IPR013766">
    <property type="entry name" value="Thioredoxin_domain"/>
</dbReference>
<keyword evidence="14" id="KW-1185">Reference proteome</keyword>
<dbReference type="InterPro" id="IPR024706">
    <property type="entry name" value="Peroxiredoxin_AhpC-typ"/>
</dbReference>
<dbReference type="Proteomes" id="UP000765160">
    <property type="component" value="Unassembled WGS sequence"/>
</dbReference>
<evidence type="ECO:0000256" key="3">
    <source>
        <dbReference type="ARBA" id="ARBA00013021"/>
    </source>
</evidence>
<organism evidence="13 14">
    <name type="scientific">Falsiroseomonas frigidaquae</name>
    <dbReference type="NCBI Taxonomy" id="487318"/>
    <lineage>
        <taxon>Bacteria</taxon>
        <taxon>Pseudomonadati</taxon>
        <taxon>Pseudomonadota</taxon>
        <taxon>Alphaproteobacteria</taxon>
        <taxon>Acetobacterales</taxon>
        <taxon>Roseomonadaceae</taxon>
        <taxon>Falsiroseomonas</taxon>
    </lineage>
</organism>
<dbReference type="InterPro" id="IPR000866">
    <property type="entry name" value="AhpC/TSA"/>
</dbReference>
<keyword evidence="6" id="KW-0049">Antioxidant</keyword>
<dbReference type="PROSITE" id="PS51352">
    <property type="entry name" value="THIOREDOXIN_2"/>
    <property type="match status" value="1"/>
</dbReference>
<evidence type="ECO:0000256" key="8">
    <source>
        <dbReference type="ARBA" id="ARBA00023284"/>
    </source>
</evidence>
<evidence type="ECO:0000313" key="14">
    <source>
        <dbReference type="Proteomes" id="UP000765160"/>
    </source>
</evidence>
<reference evidence="13 14" key="1">
    <citation type="submission" date="2020-03" db="EMBL/GenBank/DDBJ databases">
        <title>Roseomonas selenitidurans sp. nov. isolated from soil.</title>
        <authorList>
            <person name="Liu H."/>
        </authorList>
    </citation>
    <scope>NUCLEOTIDE SEQUENCE [LARGE SCALE GENOMIC DNA]</scope>
    <source>
        <strain evidence="13 14">JCM 15073</strain>
    </source>
</reference>
<sequence length="208" mass="23497">MIQLGQVAPDFEADTTKGRIRFHESLGNSWGVLFSHPKDYTPVCTTELGETARLKPEFDKRDVKVIGLSVDLVSSHEGWEKDIAETQGHAVNFPMIADPEQKISKLYGMVHPEADPTITVRTVFVIDPNKKVRLMMVYPPSTGRNFDEILRVIDSLQATDTKKVATPVNWRPGDRAIIPPSISDEQAKTLFPQGWKADRPYLRWVEVK</sequence>
<keyword evidence="5 13" id="KW-0575">Peroxidase</keyword>
<gene>
    <name evidence="13" type="ORF">HB662_27270</name>
</gene>
<dbReference type="InterPro" id="IPR050217">
    <property type="entry name" value="Peroxiredoxin"/>
</dbReference>
<evidence type="ECO:0000256" key="2">
    <source>
        <dbReference type="ARBA" id="ARBA00011654"/>
    </source>
</evidence>
<evidence type="ECO:0000313" key="13">
    <source>
        <dbReference type="EMBL" id="NKE48501.1"/>
    </source>
</evidence>
<name>A0ABX1F7W9_9PROT</name>
<dbReference type="Gene3D" id="3.30.1020.10">
    <property type="entry name" value="Antioxidant, Horf6, Chain A, domain2"/>
    <property type="match status" value="1"/>
</dbReference>
<dbReference type="RefSeq" id="WP_168054958.1">
    <property type="nucleotide sequence ID" value="NZ_JAATJR010000010.1"/>
</dbReference>
<comment type="similarity">
    <text evidence="1">Belongs to the peroxiredoxin family. AhpC/Prx1 subfamily.</text>
</comment>
<evidence type="ECO:0000256" key="4">
    <source>
        <dbReference type="ARBA" id="ARBA00017462"/>
    </source>
</evidence>
<dbReference type="SUPFAM" id="SSF52833">
    <property type="entry name" value="Thioredoxin-like"/>
    <property type="match status" value="1"/>
</dbReference>
<keyword evidence="8" id="KW-0676">Redox-active center</keyword>
<dbReference type="PANTHER" id="PTHR10681:SF121">
    <property type="entry name" value="ALKYL HYDROPEROXIDE REDUCTASE C"/>
    <property type="match status" value="1"/>
</dbReference>
<comment type="catalytic activity">
    <reaction evidence="11">
        <text>a hydroperoxide + NADH + H(+) = an alcohol + NAD(+) + H2O</text>
        <dbReference type="Rhea" id="RHEA:62628"/>
        <dbReference type="ChEBI" id="CHEBI:15377"/>
        <dbReference type="ChEBI" id="CHEBI:15378"/>
        <dbReference type="ChEBI" id="CHEBI:30879"/>
        <dbReference type="ChEBI" id="CHEBI:35924"/>
        <dbReference type="ChEBI" id="CHEBI:57540"/>
        <dbReference type="ChEBI" id="CHEBI:57945"/>
        <dbReference type="EC" id="1.11.1.26"/>
    </reaction>
</comment>
<dbReference type="EMBL" id="JAAVTX010000010">
    <property type="protein sequence ID" value="NKE48501.1"/>
    <property type="molecule type" value="Genomic_DNA"/>
</dbReference>
<dbReference type="InterPro" id="IPR019479">
    <property type="entry name" value="Peroxiredoxin_C"/>
</dbReference>